<comment type="caution">
    <text evidence="1">The sequence shown here is derived from an EMBL/GenBank/DDBJ whole genome shotgun (WGS) entry which is preliminary data.</text>
</comment>
<dbReference type="EMBL" id="ANJA01001634">
    <property type="protein sequence ID" value="ETO75669.1"/>
    <property type="molecule type" value="Genomic_DNA"/>
</dbReference>
<dbReference type="Proteomes" id="UP000028582">
    <property type="component" value="Unassembled WGS sequence"/>
</dbReference>
<evidence type="ECO:0000313" key="1">
    <source>
        <dbReference type="EMBL" id="ETO75669.1"/>
    </source>
</evidence>
<name>A0A081A9V8_PHYNI</name>
<gene>
    <name evidence="1" type="ORF">F444_08798</name>
</gene>
<organism evidence="1 2">
    <name type="scientific">Phytophthora nicotianae P1976</name>
    <dbReference type="NCBI Taxonomy" id="1317066"/>
    <lineage>
        <taxon>Eukaryota</taxon>
        <taxon>Sar</taxon>
        <taxon>Stramenopiles</taxon>
        <taxon>Oomycota</taxon>
        <taxon>Peronosporomycetes</taxon>
        <taxon>Peronosporales</taxon>
        <taxon>Peronosporaceae</taxon>
        <taxon>Phytophthora</taxon>
    </lineage>
</organism>
<protein>
    <submittedName>
        <fullName evidence="1">Uncharacterized protein</fullName>
    </submittedName>
</protein>
<sequence length="200" mass="21503">MTPSCSGGNCRARSVASDVAEISIWQRQTGAVSYQNIGYFLKCGDVPSARTALVMASLTVDSCASCSRMRGKIFSAQKREARSPAWPSKMPKQPLAELVYPLSVSLSTTLPPMKYASCWVSKIASEISTGLRRTKFEVYSMKRTYLLVEFAAAVGGDADRYVVQVIGLELLGGGADSRELVGFGGRGLFPFVVELDSGHG</sequence>
<reference evidence="1 2" key="1">
    <citation type="submission" date="2013-11" db="EMBL/GenBank/DDBJ databases">
        <title>The Genome Sequence of Phytophthora parasitica P1976.</title>
        <authorList>
            <consortium name="The Broad Institute Genomics Platform"/>
            <person name="Russ C."/>
            <person name="Tyler B."/>
            <person name="Panabieres F."/>
            <person name="Shan W."/>
            <person name="Tripathy S."/>
            <person name="Grunwald N."/>
            <person name="Machado M."/>
            <person name="Johnson C.S."/>
            <person name="Walker B."/>
            <person name="Young S."/>
            <person name="Zeng Q."/>
            <person name="Gargeya S."/>
            <person name="Fitzgerald M."/>
            <person name="Haas B."/>
            <person name="Abouelleil A."/>
            <person name="Allen A.W."/>
            <person name="Alvarado L."/>
            <person name="Arachchi H.M."/>
            <person name="Berlin A.M."/>
            <person name="Chapman S.B."/>
            <person name="Gainer-Dewar J."/>
            <person name="Goldberg J."/>
            <person name="Griggs A."/>
            <person name="Gujja S."/>
            <person name="Hansen M."/>
            <person name="Howarth C."/>
            <person name="Imamovic A."/>
            <person name="Ireland A."/>
            <person name="Larimer J."/>
            <person name="McCowan C."/>
            <person name="Murphy C."/>
            <person name="Pearson M."/>
            <person name="Poon T.W."/>
            <person name="Priest M."/>
            <person name="Roberts A."/>
            <person name="Saif S."/>
            <person name="Shea T."/>
            <person name="Sisk P."/>
            <person name="Sykes S."/>
            <person name="Wortman J."/>
            <person name="Nusbaum C."/>
            <person name="Birren B."/>
        </authorList>
    </citation>
    <scope>NUCLEOTIDE SEQUENCE [LARGE SCALE GENOMIC DNA]</scope>
    <source>
        <strain evidence="1 2">P1976</strain>
    </source>
</reference>
<accession>A0A081A9V8</accession>
<proteinExistence type="predicted"/>
<dbReference type="AlphaFoldDB" id="A0A081A9V8"/>
<evidence type="ECO:0000313" key="2">
    <source>
        <dbReference type="Proteomes" id="UP000028582"/>
    </source>
</evidence>